<evidence type="ECO:0000256" key="1">
    <source>
        <dbReference type="SAM" id="MobiDB-lite"/>
    </source>
</evidence>
<gene>
    <name evidence="2" type="ORF">PVAP13_5KG401842</name>
</gene>
<proteinExistence type="predicted"/>
<reference evidence="2" key="1">
    <citation type="submission" date="2020-05" db="EMBL/GenBank/DDBJ databases">
        <title>WGS assembly of Panicum virgatum.</title>
        <authorList>
            <person name="Lovell J.T."/>
            <person name="Jenkins J."/>
            <person name="Shu S."/>
            <person name="Juenger T.E."/>
            <person name="Schmutz J."/>
        </authorList>
    </citation>
    <scope>NUCLEOTIDE SEQUENCE</scope>
    <source>
        <strain evidence="2">AP13</strain>
    </source>
</reference>
<feature type="compositionally biased region" description="Low complexity" evidence="1">
    <location>
        <begin position="12"/>
        <end position="27"/>
    </location>
</feature>
<evidence type="ECO:0000313" key="3">
    <source>
        <dbReference type="Proteomes" id="UP000823388"/>
    </source>
</evidence>
<accession>A0A8T0SQX9</accession>
<feature type="compositionally biased region" description="Basic and acidic residues" evidence="1">
    <location>
        <begin position="140"/>
        <end position="152"/>
    </location>
</feature>
<comment type="caution">
    <text evidence="2">The sequence shown here is derived from an EMBL/GenBank/DDBJ whole genome shotgun (WGS) entry which is preliminary data.</text>
</comment>
<dbReference type="AlphaFoldDB" id="A0A8T0SQX9"/>
<dbReference type="EMBL" id="CM029045">
    <property type="protein sequence ID" value="KAG2598706.1"/>
    <property type="molecule type" value="Genomic_DNA"/>
</dbReference>
<protein>
    <submittedName>
        <fullName evidence="2">Uncharacterized protein</fullName>
    </submittedName>
</protein>
<feature type="compositionally biased region" description="Pro residues" evidence="1">
    <location>
        <begin position="64"/>
        <end position="76"/>
    </location>
</feature>
<name>A0A8T0SQX9_PANVG</name>
<keyword evidence="3" id="KW-1185">Reference proteome</keyword>
<feature type="compositionally biased region" description="Basic and acidic residues" evidence="1">
    <location>
        <begin position="183"/>
        <end position="197"/>
    </location>
</feature>
<feature type="region of interest" description="Disordered" evidence="1">
    <location>
        <begin position="1"/>
        <end position="32"/>
    </location>
</feature>
<feature type="region of interest" description="Disordered" evidence="1">
    <location>
        <begin position="55"/>
        <end position="197"/>
    </location>
</feature>
<organism evidence="2 3">
    <name type="scientific">Panicum virgatum</name>
    <name type="common">Blackwell switchgrass</name>
    <dbReference type="NCBI Taxonomy" id="38727"/>
    <lineage>
        <taxon>Eukaryota</taxon>
        <taxon>Viridiplantae</taxon>
        <taxon>Streptophyta</taxon>
        <taxon>Embryophyta</taxon>
        <taxon>Tracheophyta</taxon>
        <taxon>Spermatophyta</taxon>
        <taxon>Magnoliopsida</taxon>
        <taxon>Liliopsida</taxon>
        <taxon>Poales</taxon>
        <taxon>Poaceae</taxon>
        <taxon>PACMAD clade</taxon>
        <taxon>Panicoideae</taxon>
        <taxon>Panicodae</taxon>
        <taxon>Paniceae</taxon>
        <taxon>Panicinae</taxon>
        <taxon>Panicum</taxon>
        <taxon>Panicum sect. Hiantes</taxon>
    </lineage>
</organism>
<dbReference type="Proteomes" id="UP000823388">
    <property type="component" value="Chromosome 5K"/>
</dbReference>
<evidence type="ECO:0000313" key="2">
    <source>
        <dbReference type="EMBL" id="KAG2598706.1"/>
    </source>
</evidence>
<sequence>MRPAKPMGCRRPPYASAPPSQALQPSSARHRAASVLPWSLAIAVEGPCRWIRPRTAASSLDPASEPPDPVPPPPQIRPVAARLRRGPRSPPPTPQGRRASRRPARRLTGPVAHWPTVPRSPAPPCMPDMAIGSAACVRGSPERRDGDREARVRGRQRRLGPSALLLGRAPTTTTEVCPGPSAREGRGGERGGGGRER</sequence>